<name>A0A6N2N5D6_SALVM</name>
<proteinExistence type="predicted"/>
<sequence>MGAHVLILIKKCQKKKKRAQQCHVSSGDQMLAIDPTIAWAQLSSLLLHAPAGNRTRVCTVAGYYSTTRPLCPTPGLESFTVTARRGVSSFLVVTALPSPLEEDKEFAPSESLFNIMLPAKRVLASEL</sequence>
<reference evidence="1" key="1">
    <citation type="submission" date="2019-03" db="EMBL/GenBank/DDBJ databases">
        <authorList>
            <person name="Mank J."/>
            <person name="Almeida P."/>
        </authorList>
    </citation>
    <scope>NUCLEOTIDE SEQUENCE</scope>
    <source>
        <strain evidence="1">78183</strain>
    </source>
</reference>
<protein>
    <submittedName>
        <fullName evidence="1">Uncharacterized protein</fullName>
    </submittedName>
</protein>
<dbReference type="EMBL" id="CAADRP010002107">
    <property type="protein sequence ID" value="VFU61207.1"/>
    <property type="molecule type" value="Genomic_DNA"/>
</dbReference>
<dbReference type="AlphaFoldDB" id="A0A6N2N5D6"/>
<organism evidence="1">
    <name type="scientific">Salix viminalis</name>
    <name type="common">Common osier</name>
    <name type="synonym">Basket willow</name>
    <dbReference type="NCBI Taxonomy" id="40686"/>
    <lineage>
        <taxon>Eukaryota</taxon>
        <taxon>Viridiplantae</taxon>
        <taxon>Streptophyta</taxon>
        <taxon>Embryophyta</taxon>
        <taxon>Tracheophyta</taxon>
        <taxon>Spermatophyta</taxon>
        <taxon>Magnoliopsida</taxon>
        <taxon>eudicotyledons</taxon>
        <taxon>Gunneridae</taxon>
        <taxon>Pentapetalae</taxon>
        <taxon>rosids</taxon>
        <taxon>fabids</taxon>
        <taxon>Malpighiales</taxon>
        <taxon>Salicaceae</taxon>
        <taxon>Saliceae</taxon>
        <taxon>Salix</taxon>
    </lineage>
</organism>
<accession>A0A6N2N5D6</accession>
<gene>
    <name evidence="1" type="ORF">SVIM_LOCUS457577</name>
</gene>
<evidence type="ECO:0000313" key="1">
    <source>
        <dbReference type="EMBL" id="VFU61207.1"/>
    </source>
</evidence>